<proteinExistence type="predicted"/>
<keyword evidence="2" id="KW-1185">Reference proteome</keyword>
<dbReference type="InterPro" id="IPR032675">
    <property type="entry name" value="LRR_dom_sf"/>
</dbReference>
<name>A0A9P3HD45_9FUNG</name>
<dbReference type="OrthoDB" id="2335874at2759"/>
<dbReference type="SUPFAM" id="SSF81383">
    <property type="entry name" value="F-box domain"/>
    <property type="match status" value="1"/>
</dbReference>
<dbReference type="AlphaFoldDB" id="A0A9P3HD45"/>
<evidence type="ECO:0000313" key="1">
    <source>
        <dbReference type="EMBL" id="GJJ74162.1"/>
    </source>
</evidence>
<accession>A0A9P3HD45</accession>
<protein>
    <recommendedName>
        <fullName evidence="3">F-box domain-containing protein</fullName>
    </recommendedName>
</protein>
<organism evidence="1 2">
    <name type="scientific">Entomortierella parvispora</name>
    <dbReference type="NCBI Taxonomy" id="205924"/>
    <lineage>
        <taxon>Eukaryota</taxon>
        <taxon>Fungi</taxon>
        <taxon>Fungi incertae sedis</taxon>
        <taxon>Mucoromycota</taxon>
        <taxon>Mortierellomycotina</taxon>
        <taxon>Mortierellomycetes</taxon>
        <taxon>Mortierellales</taxon>
        <taxon>Mortierellaceae</taxon>
        <taxon>Entomortierella</taxon>
    </lineage>
</organism>
<dbReference type="Proteomes" id="UP000827284">
    <property type="component" value="Unassembled WGS sequence"/>
</dbReference>
<sequence length="401" mass="45862">MDLPPEIRPLIGQYLTPKDAITCMKVSKSWFDSFSIWAFREVSILSRPDYFHKNLYKDPCKSRLPPRGWLQKYGSSIQVLLLGSYELRLYLFSTVDSQEQRQKDGEQAIVLFPRMREIYLYASSLKAVEPWLLHCPRLKVLCWNHVVGPHTADIDVNSKAASTAQNKVVSLSQHCPMLNNLDIIAESSEFLEVDDPAGIVSHCPPSLTEFSLAGDEIHPWFEALSHALDRITVLDLYACQAVEGWMFKRIVCSCPSLVELHWHIYDADELFSEKDVGRALAVDATTAAYSETGEEEDERTSPWACTGLQKLYFCYVAWSDCSEKNKAAMEHLGLLKVLKCFTVEEATCPRSDEDWGRFMSSFPWPEERCVLSGEDLKKTPGLEWIRKTWPLLECFELQGWN</sequence>
<dbReference type="InterPro" id="IPR036047">
    <property type="entry name" value="F-box-like_dom_sf"/>
</dbReference>
<gene>
    <name evidence="1" type="ORF">EMPS_06520</name>
</gene>
<evidence type="ECO:0000313" key="2">
    <source>
        <dbReference type="Proteomes" id="UP000827284"/>
    </source>
</evidence>
<dbReference type="SUPFAM" id="SSF52047">
    <property type="entry name" value="RNI-like"/>
    <property type="match status" value="1"/>
</dbReference>
<reference evidence="1" key="1">
    <citation type="submission" date="2021-11" db="EMBL/GenBank/DDBJ databases">
        <authorList>
            <person name="Herlambang A."/>
            <person name="Guo Y."/>
            <person name="Takashima Y."/>
            <person name="Nishizawa T."/>
        </authorList>
    </citation>
    <scope>NUCLEOTIDE SEQUENCE</scope>
    <source>
        <strain evidence="1">E1425</strain>
    </source>
</reference>
<dbReference type="EMBL" id="BQFW01000008">
    <property type="protein sequence ID" value="GJJ74162.1"/>
    <property type="molecule type" value="Genomic_DNA"/>
</dbReference>
<comment type="caution">
    <text evidence="1">The sequence shown here is derived from an EMBL/GenBank/DDBJ whole genome shotgun (WGS) entry which is preliminary data.</text>
</comment>
<evidence type="ECO:0008006" key="3">
    <source>
        <dbReference type="Google" id="ProtNLM"/>
    </source>
</evidence>
<dbReference type="Gene3D" id="3.80.10.10">
    <property type="entry name" value="Ribonuclease Inhibitor"/>
    <property type="match status" value="1"/>
</dbReference>
<reference evidence="1" key="2">
    <citation type="journal article" date="2022" name="Microbiol. Resour. Announc.">
        <title>Whole-Genome Sequence of Entomortierella parvispora E1425, a Mucoromycotan Fungus Associated with Burkholderiaceae-Related Endosymbiotic Bacteria.</title>
        <authorList>
            <person name="Herlambang A."/>
            <person name="Guo Y."/>
            <person name="Takashima Y."/>
            <person name="Narisawa K."/>
            <person name="Ohta H."/>
            <person name="Nishizawa T."/>
        </authorList>
    </citation>
    <scope>NUCLEOTIDE SEQUENCE</scope>
    <source>
        <strain evidence="1">E1425</strain>
    </source>
</reference>